<dbReference type="RefSeq" id="WP_289163530.1">
    <property type="nucleotide sequence ID" value="NZ_JASZZN010000007.1"/>
</dbReference>
<evidence type="ECO:0000313" key="4">
    <source>
        <dbReference type="Proteomes" id="UP001239462"/>
    </source>
</evidence>
<evidence type="ECO:0000313" key="3">
    <source>
        <dbReference type="EMBL" id="MDM4015952.1"/>
    </source>
</evidence>
<evidence type="ECO:0000259" key="2">
    <source>
        <dbReference type="SMART" id="SM00892"/>
    </source>
</evidence>
<comment type="caution">
    <text evidence="3">The sequence shown here is derived from an EMBL/GenBank/DDBJ whole genome shotgun (WGS) entry which is preliminary data.</text>
</comment>
<dbReference type="SMART" id="SM00477">
    <property type="entry name" value="NUC"/>
    <property type="match status" value="1"/>
</dbReference>
<sequence length="220" mass="24852">MFDHWQHGVDVWTTHTGTIPTRTDGRKPAGPLVVTDLYAARLNVVTRFADWVGYRVTPGRQAGRNSIARNWLHRADDLTIEAQDYTGSGYSMGHLCPLASMRADQDAWQLNWTGVIAPQRQELNAGPWYLMESTTRIRAIEHGEAFVAAGPLYEIDMPLMDECDEPHTVPSHYWARCFTPDRVECWIMPQDAPRDAPAERYTVSASELTNRTALTFATCD</sequence>
<dbReference type="SUPFAM" id="SSF54060">
    <property type="entry name" value="His-Me finger endonucleases"/>
    <property type="match status" value="1"/>
</dbReference>
<name>A0ABT7PHI5_9BACT</name>
<dbReference type="Proteomes" id="UP001239462">
    <property type="component" value="Unassembled WGS sequence"/>
</dbReference>
<protein>
    <submittedName>
        <fullName evidence="3">DNA/RNA non-specific endonuclease</fullName>
    </submittedName>
</protein>
<dbReference type="InterPro" id="IPR040255">
    <property type="entry name" value="Non-specific_endonuclease"/>
</dbReference>
<dbReference type="InterPro" id="IPR001604">
    <property type="entry name" value="Endo_G_ENPP1-like_dom"/>
</dbReference>
<proteinExistence type="predicted"/>
<dbReference type="Pfam" id="PF01223">
    <property type="entry name" value="Endonuclease_NS"/>
    <property type="match status" value="1"/>
</dbReference>
<accession>A0ABT7PHI5</accession>
<dbReference type="InterPro" id="IPR020821">
    <property type="entry name" value="ENPP1-3/EXOG-like_nuc-like"/>
</dbReference>
<dbReference type="SMART" id="SM00892">
    <property type="entry name" value="Endonuclease_NS"/>
    <property type="match status" value="1"/>
</dbReference>
<keyword evidence="4" id="KW-1185">Reference proteome</keyword>
<dbReference type="InterPro" id="IPR044925">
    <property type="entry name" value="His-Me_finger_sf"/>
</dbReference>
<gene>
    <name evidence="3" type="ORF">QTN89_10955</name>
</gene>
<dbReference type="InterPro" id="IPR044929">
    <property type="entry name" value="DNA/RNA_non-sp_Endonuclease_sf"/>
</dbReference>
<organism evidence="3 4">
    <name type="scientific">Roseiconus lacunae</name>
    <dbReference type="NCBI Taxonomy" id="2605694"/>
    <lineage>
        <taxon>Bacteria</taxon>
        <taxon>Pseudomonadati</taxon>
        <taxon>Planctomycetota</taxon>
        <taxon>Planctomycetia</taxon>
        <taxon>Pirellulales</taxon>
        <taxon>Pirellulaceae</taxon>
        <taxon>Roseiconus</taxon>
    </lineage>
</organism>
<keyword evidence="3" id="KW-0378">Hydrolase</keyword>
<dbReference type="Gene3D" id="3.40.570.10">
    <property type="entry name" value="Extracellular Endonuclease, subunit A"/>
    <property type="match status" value="1"/>
</dbReference>
<dbReference type="GO" id="GO:0004519">
    <property type="term" value="F:endonuclease activity"/>
    <property type="evidence" value="ECO:0007669"/>
    <property type="project" value="UniProtKB-KW"/>
</dbReference>
<feature type="domain" description="ENPP1-3/EXOG-like endonuclease/phosphodiesterase" evidence="1">
    <location>
        <begin position="35"/>
        <end position="218"/>
    </location>
</feature>
<feature type="domain" description="DNA/RNA non-specific endonuclease/pyrophosphatase/phosphodiesterase" evidence="2">
    <location>
        <begin position="34"/>
        <end position="220"/>
    </location>
</feature>
<keyword evidence="3" id="KW-0540">Nuclease</keyword>
<dbReference type="EMBL" id="JASZZN010000007">
    <property type="protein sequence ID" value="MDM4015952.1"/>
    <property type="molecule type" value="Genomic_DNA"/>
</dbReference>
<dbReference type="PANTHER" id="PTHR13966">
    <property type="entry name" value="ENDONUCLEASE RELATED"/>
    <property type="match status" value="1"/>
</dbReference>
<evidence type="ECO:0000259" key="1">
    <source>
        <dbReference type="SMART" id="SM00477"/>
    </source>
</evidence>
<keyword evidence="3" id="KW-0255">Endonuclease</keyword>
<reference evidence="3 4" key="1">
    <citation type="submission" date="2023-06" db="EMBL/GenBank/DDBJ databases">
        <title>Roseiconus lacunae JC819 isolated from Gulf of Mannar region, Tamil Nadu.</title>
        <authorList>
            <person name="Pk S."/>
            <person name="Ch S."/>
            <person name="Ch V.R."/>
        </authorList>
    </citation>
    <scope>NUCLEOTIDE SEQUENCE [LARGE SCALE GENOMIC DNA]</scope>
    <source>
        <strain evidence="3 4">JC819</strain>
    </source>
</reference>
<dbReference type="PANTHER" id="PTHR13966:SF5">
    <property type="entry name" value="ENDONUCLEASE G, MITOCHONDRIAL"/>
    <property type="match status" value="1"/>
</dbReference>